<reference evidence="1 2" key="1">
    <citation type="submission" date="2014-04" db="EMBL/GenBank/DDBJ databases">
        <authorList>
            <consortium name="DOE Joint Genome Institute"/>
            <person name="Kuo A."/>
            <person name="Kohler A."/>
            <person name="Nagy L.G."/>
            <person name="Floudas D."/>
            <person name="Copeland A."/>
            <person name="Barry K.W."/>
            <person name="Cichocki N."/>
            <person name="Veneault-Fourrey C."/>
            <person name="LaButti K."/>
            <person name="Lindquist E.A."/>
            <person name="Lipzen A."/>
            <person name="Lundell T."/>
            <person name="Morin E."/>
            <person name="Murat C."/>
            <person name="Sun H."/>
            <person name="Tunlid A."/>
            <person name="Henrissat B."/>
            <person name="Grigoriev I.V."/>
            <person name="Hibbett D.S."/>
            <person name="Martin F."/>
            <person name="Nordberg H.P."/>
            <person name="Cantor M.N."/>
            <person name="Hua S.X."/>
        </authorList>
    </citation>
    <scope>NUCLEOTIDE SEQUENCE [LARGE SCALE GENOMIC DNA]</scope>
    <source>
        <strain evidence="1 2">LaAM-08-1</strain>
    </source>
</reference>
<evidence type="ECO:0000313" key="2">
    <source>
        <dbReference type="Proteomes" id="UP000054477"/>
    </source>
</evidence>
<accession>A0A0C9XPK2</accession>
<feature type="non-terminal residue" evidence="1">
    <location>
        <position position="1"/>
    </location>
</feature>
<dbReference type="HOGENOM" id="CLU_211258_0_0_1"/>
<proteinExistence type="predicted"/>
<dbReference type="Proteomes" id="UP000054477">
    <property type="component" value="Unassembled WGS sequence"/>
</dbReference>
<protein>
    <submittedName>
        <fullName evidence="1">Uncharacterized protein</fullName>
    </submittedName>
</protein>
<evidence type="ECO:0000313" key="1">
    <source>
        <dbReference type="EMBL" id="KIK07046.1"/>
    </source>
</evidence>
<keyword evidence="2" id="KW-1185">Reference proteome</keyword>
<name>A0A0C9XPK2_9AGAR</name>
<reference evidence="2" key="2">
    <citation type="submission" date="2015-01" db="EMBL/GenBank/DDBJ databases">
        <title>Evolutionary Origins and Diversification of the Mycorrhizal Mutualists.</title>
        <authorList>
            <consortium name="DOE Joint Genome Institute"/>
            <consortium name="Mycorrhizal Genomics Consortium"/>
            <person name="Kohler A."/>
            <person name="Kuo A."/>
            <person name="Nagy L.G."/>
            <person name="Floudas D."/>
            <person name="Copeland A."/>
            <person name="Barry K.W."/>
            <person name="Cichocki N."/>
            <person name="Veneault-Fourrey C."/>
            <person name="LaButti K."/>
            <person name="Lindquist E.A."/>
            <person name="Lipzen A."/>
            <person name="Lundell T."/>
            <person name="Morin E."/>
            <person name="Murat C."/>
            <person name="Riley R."/>
            <person name="Ohm R."/>
            <person name="Sun H."/>
            <person name="Tunlid A."/>
            <person name="Henrissat B."/>
            <person name="Grigoriev I.V."/>
            <person name="Hibbett D.S."/>
            <person name="Martin F."/>
        </authorList>
    </citation>
    <scope>NUCLEOTIDE SEQUENCE [LARGE SCALE GENOMIC DNA]</scope>
    <source>
        <strain evidence="2">LaAM-08-1</strain>
    </source>
</reference>
<organism evidence="1 2">
    <name type="scientific">Laccaria amethystina LaAM-08-1</name>
    <dbReference type="NCBI Taxonomy" id="1095629"/>
    <lineage>
        <taxon>Eukaryota</taxon>
        <taxon>Fungi</taxon>
        <taxon>Dikarya</taxon>
        <taxon>Basidiomycota</taxon>
        <taxon>Agaricomycotina</taxon>
        <taxon>Agaricomycetes</taxon>
        <taxon>Agaricomycetidae</taxon>
        <taxon>Agaricales</taxon>
        <taxon>Agaricineae</taxon>
        <taxon>Hydnangiaceae</taxon>
        <taxon>Laccaria</taxon>
    </lineage>
</organism>
<gene>
    <name evidence="1" type="ORF">K443DRAFT_87827</name>
</gene>
<sequence length="65" mass="7272">KTGCNQSKPVFSYFYIFIKHGNRQLQLIPNVGNCNWKKTGLWFSPVQSYTGPANTIHAPSLANTS</sequence>
<dbReference type="AlphaFoldDB" id="A0A0C9XPK2"/>
<dbReference type="EMBL" id="KN838549">
    <property type="protein sequence ID" value="KIK07046.1"/>
    <property type="molecule type" value="Genomic_DNA"/>
</dbReference>